<dbReference type="EMBL" id="JAOAOG010000271">
    <property type="protein sequence ID" value="KAJ6234210.1"/>
    <property type="molecule type" value="Genomic_DNA"/>
</dbReference>
<evidence type="ECO:0000256" key="1">
    <source>
        <dbReference type="SAM" id="MobiDB-lite"/>
    </source>
</evidence>
<dbReference type="Pfam" id="PF00615">
    <property type="entry name" value="RGS"/>
    <property type="match status" value="1"/>
</dbReference>
<name>A0ABQ8XPD6_9EUKA</name>
<evidence type="ECO:0000313" key="3">
    <source>
        <dbReference type="EMBL" id="KAJ6234210.1"/>
    </source>
</evidence>
<dbReference type="InterPro" id="IPR006869">
    <property type="entry name" value="DUF547"/>
</dbReference>
<feature type="compositionally biased region" description="Basic residues" evidence="1">
    <location>
        <begin position="1"/>
        <end position="23"/>
    </location>
</feature>
<dbReference type="Gene3D" id="1.10.167.10">
    <property type="entry name" value="Regulator of G-protein Signalling 4, domain 2"/>
    <property type="match status" value="1"/>
</dbReference>
<feature type="region of interest" description="Disordered" evidence="1">
    <location>
        <begin position="1"/>
        <end position="37"/>
    </location>
</feature>
<feature type="compositionally biased region" description="Basic and acidic residues" evidence="1">
    <location>
        <begin position="99"/>
        <end position="111"/>
    </location>
</feature>
<proteinExistence type="predicted"/>
<dbReference type="SUPFAM" id="SSF48097">
    <property type="entry name" value="Regulator of G-protein signaling, RGS"/>
    <property type="match status" value="1"/>
</dbReference>
<dbReference type="InterPro" id="IPR044926">
    <property type="entry name" value="RGS_subdomain_2"/>
</dbReference>
<dbReference type="SMART" id="SM00315">
    <property type="entry name" value="RGS"/>
    <property type="match status" value="1"/>
</dbReference>
<comment type="caution">
    <text evidence="3">The sequence shown here is derived from an EMBL/GenBank/DDBJ whole genome shotgun (WGS) entry which is preliminary data.</text>
</comment>
<dbReference type="PROSITE" id="PS50132">
    <property type="entry name" value="RGS"/>
    <property type="match status" value="1"/>
</dbReference>
<dbReference type="InterPro" id="IPR036305">
    <property type="entry name" value="RGS_sf"/>
</dbReference>
<sequence>MSKNEKKKGKNNKKNKKSNKKNKNQKDNKETESAQSKVIKLQGKIKKIKQEIAELENNKESSGLNQKFEKTLDKYKTIINENNQLRKQLNLEKKKLEDLQKEQKEREKLAENEEIDEEKDPELAELNLRIRKLKFEKKNLKASNQLESLNLKLKALREKLRLKKKENRDIQWEIDEVKQEIEKSKKKRHEKTDEILALKEKIQQKKIELKELEEKKQKLQNEKVSKEELEVKRSVNVQRQKLVNLINENNRLRTELEELKSMLSIDESFDDSHNSEDSSDFTRTKKNKISQFKDLFRQRGEIGGDEEIENDEEVDPEVLEMRNKCDIKNLGELLKIKIGTEYFKEFLAEKLKFEPLLFYLDIVDYHNYASEENMEEWANLIYKKYVKPESLFEIDFPEEVSKEIEEIIKEEKVTLKMFDEAQQFVFEKMEKESFQNFKNSNLYWEFLITITPKNFYQFLPNGRNAFLVYEEVNTSALNLACKFEGKLRNPCKVILNLAENLMDVLNANYSISTEQIDCDALVKSIPFKKFQLATSELQKVSFSLLNNLTKEERLCFFLNVYNVLAIHAAVSRSAPTDRSSFSKFLTESIYKIGNFHYSLSDIKDGILMGNEDGRFKTPQRHFGENDERGLLSFEEVDTRLHFCFVNFNSQSSPFRVYYPDSLKTQIDSAVKELLNKHIKFHEKSKKIVLPYVFTIYLKDFGKEQSEVLNWISRFVNVPEDFTKNSTFVYKKPSYGLVIEFCSDYSSIK</sequence>
<evidence type="ECO:0000259" key="2">
    <source>
        <dbReference type="PROSITE" id="PS50132"/>
    </source>
</evidence>
<feature type="region of interest" description="Disordered" evidence="1">
    <location>
        <begin position="99"/>
        <end position="119"/>
    </location>
</feature>
<dbReference type="InterPro" id="IPR016137">
    <property type="entry name" value="RGS"/>
</dbReference>
<gene>
    <name evidence="3" type="ORF">M0813_04013</name>
</gene>
<feature type="domain" description="RGS" evidence="2">
    <location>
        <begin position="329"/>
        <end position="447"/>
    </location>
</feature>
<dbReference type="Proteomes" id="UP001150062">
    <property type="component" value="Unassembled WGS sequence"/>
</dbReference>
<protein>
    <submittedName>
        <fullName evidence="3">Electron carrier/ protein disulfide oxidoreductase</fullName>
    </submittedName>
</protein>
<dbReference type="PANTHER" id="PTHR46361">
    <property type="entry name" value="ELECTRON CARRIER/ PROTEIN DISULFIDE OXIDOREDUCTASE"/>
    <property type="match status" value="1"/>
</dbReference>
<accession>A0ABQ8XPD6</accession>
<reference evidence="3" key="1">
    <citation type="submission" date="2022-08" db="EMBL/GenBank/DDBJ databases">
        <title>Novel sulfate-reducing endosymbionts in the free-living metamonad Anaeramoeba.</title>
        <authorList>
            <person name="Jerlstrom-Hultqvist J."/>
            <person name="Cepicka I."/>
            <person name="Gallot-Lavallee L."/>
            <person name="Salas-Leiva D."/>
            <person name="Curtis B.A."/>
            <person name="Zahonova K."/>
            <person name="Pipaliya S."/>
            <person name="Dacks J."/>
            <person name="Roger A.J."/>
        </authorList>
    </citation>
    <scope>NUCLEOTIDE SEQUENCE</scope>
    <source>
        <strain evidence="3">Schooner1</strain>
    </source>
</reference>
<evidence type="ECO:0000313" key="4">
    <source>
        <dbReference type="Proteomes" id="UP001150062"/>
    </source>
</evidence>
<dbReference type="PANTHER" id="PTHR46361:SF3">
    <property type="entry name" value="ELECTRON CARRIER_ PROTEIN DISULFIDE OXIDOREDUCTASE"/>
    <property type="match status" value="1"/>
</dbReference>
<organism evidence="3 4">
    <name type="scientific">Anaeramoeba flamelloides</name>
    <dbReference type="NCBI Taxonomy" id="1746091"/>
    <lineage>
        <taxon>Eukaryota</taxon>
        <taxon>Metamonada</taxon>
        <taxon>Anaeramoebidae</taxon>
        <taxon>Anaeramoeba</taxon>
    </lineage>
</organism>
<keyword evidence="4" id="KW-1185">Reference proteome</keyword>
<dbReference type="CDD" id="cd07440">
    <property type="entry name" value="RGS"/>
    <property type="match status" value="1"/>
</dbReference>
<dbReference type="Pfam" id="PF04784">
    <property type="entry name" value="DUF547"/>
    <property type="match status" value="1"/>
</dbReference>